<comment type="function">
    <text evidence="3">Probably deamidates glutamine residues to glutamate on methyl-accepting chemotaxis receptors (MCPs), playing an important role in chemotaxis.</text>
</comment>
<comment type="catalytic activity">
    <reaction evidence="3">
        <text>L-glutaminyl-[protein] + H2O = L-glutamyl-[protein] + NH4(+)</text>
        <dbReference type="Rhea" id="RHEA:16441"/>
        <dbReference type="Rhea" id="RHEA-COMP:10207"/>
        <dbReference type="Rhea" id="RHEA-COMP:10208"/>
        <dbReference type="ChEBI" id="CHEBI:15377"/>
        <dbReference type="ChEBI" id="CHEBI:28938"/>
        <dbReference type="ChEBI" id="CHEBI:29973"/>
        <dbReference type="ChEBI" id="CHEBI:30011"/>
        <dbReference type="EC" id="3.5.1.44"/>
    </reaction>
</comment>
<dbReference type="GO" id="GO:0050568">
    <property type="term" value="F:protein-glutamine glutaminase activity"/>
    <property type="evidence" value="ECO:0007669"/>
    <property type="project" value="UniProtKB-UniRule"/>
</dbReference>
<evidence type="ECO:0000313" key="5">
    <source>
        <dbReference type="Proteomes" id="UP001154240"/>
    </source>
</evidence>
<evidence type="ECO:0000256" key="3">
    <source>
        <dbReference type="HAMAP-Rule" id="MF_01440"/>
    </source>
</evidence>
<dbReference type="SUPFAM" id="SSF64438">
    <property type="entry name" value="CNF1/YfiH-like putative cysteine hydrolases"/>
    <property type="match status" value="1"/>
</dbReference>
<gene>
    <name evidence="3" type="primary">cheD</name>
    <name evidence="4" type="ORF">OLX77_00385</name>
</gene>
<dbReference type="InterPro" id="IPR038592">
    <property type="entry name" value="CheD-like_sf"/>
</dbReference>
<dbReference type="Gene3D" id="3.30.1330.200">
    <property type="match status" value="1"/>
</dbReference>
<dbReference type="EMBL" id="JAPHEH010000001">
    <property type="protein sequence ID" value="MDG4474613.1"/>
    <property type="molecule type" value="Genomic_DNA"/>
</dbReference>
<dbReference type="PANTHER" id="PTHR35147">
    <property type="entry name" value="CHEMORECEPTOR GLUTAMINE DEAMIDASE CHED-RELATED"/>
    <property type="match status" value="1"/>
</dbReference>
<dbReference type="Proteomes" id="UP001154240">
    <property type="component" value="Unassembled WGS sequence"/>
</dbReference>
<sequence length="183" mass="19750">MLPISFMQSYPDLPIITLSPGQLLISAQASIVSTILGSCISLCLHSEKMRIGAICHGILPRQSKLPIPGHFPYLDTAVPHMLETMRSRFGLTPSELTVKLFGGASVLQPRTTAAHGPAIGQQNIAATLEALTRFGLAPHVQKTGGTEGYKIFFNTATGEVFVRRLPHNSAKSCAQMKERQATQ</sequence>
<accession>A0A9X4MFM8</accession>
<dbReference type="CDD" id="cd16352">
    <property type="entry name" value="CheD"/>
    <property type="match status" value="1"/>
</dbReference>
<dbReference type="RefSeq" id="WP_307631594.1">
    <property type="nucleotide sequence ID" value="NZ_JAPHEH010000001.1"/>
</dbReference>
<dbReference type="InterPro" id="IPR005659">
    <property type="entry name" value="Chemorcpt_Glu_NH3ase_CheD"/>
</dbReference>
<proteinExistence type="inferred from homology"/>
<dbReference type="PANTHER" id="PTHR35147:SF1">
    <property type="entry name" value="CHEMORECEPTOR GLUTAMINE DEAMIDASE CHED-RELATED"/>
    <property type="match status" value="1"/>
</dbReference>
<name>A0A9X4MFM8_9BACT</name>
<comment type="caution">
    <text evidence="4">The sequence shown here is derived from an EMBL/GenBank/DDBJ whole genome shotgun (WGS) entry which is preliminary data.</text>
</comment>
<dbReference type="EC" id="3.5.1.44" evidence="3"/>
<reference evidence="4" key="2">
    <citation type="submission" date="2022-10" db="EMBL/GenBank/DDBJ databases">
        <authorList>
            <person name="Aronson H.S."/>
        </authorList>
    </citation>
    <scope>NUCLEOTIDE SEQUENCE</scope>
    <source>
        <strain evidence="4">RS19-109</strain>
    </source>
</reference>
<dbReference type="Pfam" id="PF03975">
    <property type="entry name" value="CheD"/>
    <property type="match status" value="1"/>
</dbReference>
<evidence type="ECO:0000256" key="1">
    <source>
        <dbReference type="ARBA" id="ARBA00022500"/>
    </source>
</evidence>
<evidence type="ECO:0000256" key="2">
    <source>
        <dbReference type="ARBA" id="ARBA00022801"/>
    </source>
</evidence>
<comment type="similarity">
    <text evidence="3">Belongs to the CheD family.</text>
</comment>
<keyword evidence="5" id="KW-1185">Reference proteome</keyword>
<evidence type="ECO:0000313" key="4">
    <source>
        <dbReference type="EMBL" id="MDG4474613.1"/>
    </source>
</evidence>
<keyword evidence="2 3" id="KW-0378">Hydrolase</keyword>
<dbReference type="HAMAP" id="MF_01440">
    <property type="entry name" value="CheD"/>
    <property type="match status" value="1"/>
</dbReference>
<dbReference type="AlphaFoldDB" id="A0A9X4MFM8"/>
<dbReference type="GO" id="GO:0006935">
    <property type="term" value="P:chemotaxis"/>
    <property type="evidence" value="ECO:0007669"/>
    <property type="project" value="UniProtKB-UniRule"/>
</dbReference>
<dbReference type="InterPro" id="IPR011324">
    <property type="entry name" value="Cytotoxic_necrot_fac-like_cat"/>
</dbReference>
<protein>
    <recommendedName>
        <fullName evidence="3">Probable chemoreceptor glutamine deamidase CheD</fullName>
        <ecNumber evidence="3">3.5.1.44</ecNumber>
    </recommendedName>
</protein>
<keyword evidence="1 3" id="KW-0145">Chemotaxis</keyword>
<organism evidence="4 5">
    <name type="scientific">Thiovibrio frasassiensis</name>
    <dbReference type="NCBI Taxonomy" id="2984131"/>
    <lineage>
        <taxon>Bacteria</taxon>
        <taxon>Pseudomonadati</taxon>
        <taxon>Thermodesulfobacteriota</taxon>
        <taxon>Desulfobulbia</taxon>
        <taxon>Desulfobulbales</taxon>
        <taxon>Thiovibrionaceae</taxon>
        <taxon>Thiovibrio</taxon>
    </lineage>
</organism>
<reference evidence="4" key="1">
    <citation type="journal article" date="2022" name="bioRxiv">
        <title>Thiovibrio frasassiensisgen. nov., sp. nov., an autotrophic, elemental sulfur disproportionating bacterium isolated from sulfidic karst sediment, and proposal of Thiovibrionaceae fam. nov.</title>
        <authorList>
            <person name="Aronson H."/>
            <person name="Thomas C."/>
            <person name="Bhattacharyya M."/>
            <person name="Eckstein S."/>
            <person name="Jensen S."/>
            <person name="Barco R."/>
            <person name="Macalady J."/>
            <person name="Amend J."/>
        </authorList>
    </citation>
    <scope>NUCLEOTIDE SEQUENCE</scope>
    <source>
        <strain evidence="4">RS19-109</strain>
    </source>
</reference>